<evidence type="ECO:0000313" key="4">
    <source>
        <dbReference type="Proteomes" id="UP000540506"/>
    </source>
</evidence>
<evidence type="ECO:0000313" key="3">
    <source>
        <dbReference type="EMBL" id="MBB4925401.1"/>
    </source>
</evidence>
<gene>
    <name evidence="3" type="ORF">FHR34_004394</name>
</gene>
<dbReference type="EMBL" id="JACHJV010000001">
    <property type="protein sequence ID" value="MBB4925401.1"/>
    <property type="molecule type" value="Genomic_DNA"/>
</dbReference>
<keyword evidence="2" id="KW-0732">Signal</keyword>
<reference evidence="3 4" key="1">
    <citation type="submission" date="2020-08" db="EMBL/GenBank/DDBJ databases">
        <title>Sequencing the genomes of 1000 actinobacteria strains.</title>
        <authorList>
            <person name="Klenk H.-P."/>
        </authorList>
    </citation>
    <scope>NUCLEOTIDE SEQUENCE [LARGE SCALE GENOMIC DNA]</scope>
    <source>
        <strain evidence="3 4">DSM 41654</strain>
    </source>
</reference>
<dbReference type="InterPro" id="IPR029046">
    <property type="entry name" value="LolA/LolB/LppX"/>
</dbReference>
<evidence type="ECO:0008006" key="5">
    <source>
        <dbReference type="Google" id="ProtNLM"/>
    </source>
</evidence>
<comment type="caution">
    <text evidence="3">The sequence shown here is derived from an EMBL/GenBank/DDBJ whole genome shotgun (WGS) entry which is preliminary data.</text>
</comment>
<feature type="chain" id="PRO_5039650375" description="Lipoprotein" evidence="2">
    <location>
        <begin position="18"/>
        <end position="312"/>
    </location>
</feature>
<protein>
    <recommendedName>
        <fullName evidence="5">Lipoprotein</fullName>
    </recommendedName>
</protein>
<organism evidence="3 4">
    <name type="scientific">Kitasatospora kifunensis</name>
    <name type="common">Streptomyces kifunensis</name>
    <dbReference type="NCBI Taxonomy" id="58351"/>
    <lineage>
        <taxon>Bacteria</taxon>
        <taxon>Bacillati</taxon>
        <taxon>Actinomycetota</taxon>
        <taxon>Actinomycetes</taxon>
        <taxon>Kitasatosporales</taxon>
        <taxon>Streptomycetaceae</taxon>
        <taxon>Kitasatospora</taxon>
    </lineage>
</organism>
<dbReference type="RefSeq" id="WP_184937570.1">
    <property type="nucleotide sequence ID" value="NZ_JACHJV010000001.1"/>
</dbReference>
<feature type="signal peptide" evidence="2">
    <location>
        <begin position="1"/>
        <end position="17"/>
    </location>
</feature>
<dbReference type="AlphaFoldDB" id="A0A7W7R4T6"/>
<dbReference type="SUPFAM" id="SSF89392">
    <property type="entry name" value="Prokaryotic lipoproteins and lipoprotein localization factors"/>
    <property type="match status" value="1"/>
</dbReference>
<name>A0A7W7R4T6_KITKI</name>
<dbReference type="PROSITE" id="PS51257">
    <property type="entry name" value="PROKAR_LIPOPROTEIN"/>
    <property type="match status" value="1"/>
</dbReference>
<feature type="region of interest" description="Disordered" evidence="1">
    <location>
        <begin position="29"/>
        <end position="59"/>
    </location>
</feature>
<accession>A0A7W7R4T6</accession>
<feature type="compositionally biased region" description="Low complexity" evidence="1">
    <location>
        <begin position="30"/>
        <end position="59"/>
    </location>
</feature>
<dbReference type="Proteomes" id="UP000540506">
    <property type="component" value="Unassembled WGS sequence"/>
</dbReference>
<proteinExistence type="predicted"/>
<keyword evidence="4" id="KW-1185">Reference proteome</keyword>
<feature type="region of interest" description="Disordered" evidence="1">
    <location>
        <begin position="291"/>
        <end position="312"/>
    </location>
</feature>
<evidence type="ECO:0000256" key="2">
    <source>
        <dbReference type="SAM" id="SignalP"/>
    </source>
</evidence>
<evidence type="ECO:0000256" key="1">
    <source>
        <dbReference type="SAM" id="MobiDB-lite"/>
    </source>
</evidence>
<dbReference type="Gene3D" id="2.50.20.20">
    <property type="match status" value="1"/>
</dbReference>
<sequence>MRAVRIASMVAASVALAGVLSGCDGDTKTAAAGSPTPAASSTPSAVSSGSAAASASASPADPAPAALLRQASDAADAAKSAKITQTITDGTGTHQVSGVLSWASGLQGSLQGKIPAATAAKIGSDGTEEIRYLPNALYINMHAGDQFVKAMGGAHWIEQDYADLDQTPGSDSAQLSATMKIGDPVSVVRLLAASGTAKQVGPDTVDGVQATHFSGDVTSETLAAGQGLSPELLNQERQLWQSQGLTKDHIDVWVDGNNRIVKRHSSLTTKTGPKEMEFKYSDYGTPVQVTAPPASDTINAKALKASSKPGPA</sequence>